<sequence length="352" mass="38073">MNSVGMSQAPTTTAADPSGPRSRGFSFKSDRSGASKGSKPKEDPAESSWDKHRRDTYLQSSKANPNAALTEVQPAVANLLEEATIQSLRGVQHRDSQGNVITDPDLSNPTRPRLERPLDTIRSFERAVENGYRRKSSYQRADSYEQQGGSSRRNSYLGNGHNSGGYDSSPGNNRQSQVGGYYGNQSRDGQLNNPGTSNGSRLRQGPGPRQPSESMGHGQPPRTPGQHAYQHSHDTTNTHQTNGSDATGPWASGTDPSSDNSSVERISNTGGNNYTYAPNGYGQPNGAGANGFQGSIPEDGAYHSRPRGEARKPIALGNSAHASKQLPQTPRPEPEKRRSWLQRTFSKRESNN</sequence>
<evidence type="ECO:0000313" key="2">
    <source>
        <dbReference type="Proteomes" id="UP000504637"/>
    </source>
</evidence>
<feature type="region of interest" description="Disordered" evidence="1">
    <location>
        <begin position="89"/>
        <end position="352"/>
    </location>
</feature>
<reference evidence="3" key="3">
    <citation type="submission" date="2025-08" db="UniProtKB">
        <authorList>
            <consortium name="RefSeq"/>
        </authorList>
    </citation>
    <scope>IDENTIFICATION</scope>
    <source>
        <strain evidence="3">CBS 342.82</strain>
    </source>
</reference>
<feature type="compositionally biased region" description="Polar residues" evidence="1">
    <location>
        <begin position="138"/>
        <end position="157"/>
    </location>
</feature>
<accession>A0A6J3LQL7</accession>
<name>A0A6J3LQL7_9PEZI</name>
<organism evidence="3">
    <name type="scientific">Dissoconium aciculare CBS 342.82</name>
    <dbReference type="NCBI Taxonomy" id="1314786"/>
    <lineage>
        <taxon>Eukaryota</taxon>
        <taxon>Fungi</taxon>
        <taxon>Dikarya</taxon>
        <taxon>Ascomycota</taxon>
        <taxon>Pezizomycotina</taxon>
        <taxon>Dothideomycetes</taxon>
        <taxon>Dothideomycetidae</taxon>
        <taxon>Mycosphaerellales</taxon>
        <taxon>Dissoconiaceae</taxon>
        <taxon>Dissoconium</taxon>
    </lineage>
</organism>
<dbReference type="InterPro" id="IPR018809">
    <property type="entry name" value="DUF2406"/>
</dbReference>
<dbReference type="PANTHER" id="PTHR28186">
    <property type="entry name" value="MEIOTICALLY UP-REGULATED GENE 9 PROTEIN"/>
    <property type="match status" value="1"/>
</dbReference>
<feature type="compositionally biased region" description="Polar residues" evidence="1">
    <location>
        <begin position="1"/>
        <end position="15"/>
    </location>
</feature>
<gene>
    <name evidence="3" type="ORF">K489DRAFT_414051</name>
</gene>
<feature type="compositionally biased region" description="Polar residues" evidence="1">
    <location>
        <begin position="97"/>
        <end position="110"/>
    </location>
</feature>
<evidence type="ECO:0000313" key="3">
    <source>
        <dbReference type="RefSeq" id="XP_033455171.1"/>
    </source>
</evidence>
<reference evidence="3" key="2">
    <citation type="submission" date="2020-04" db="EMBL/GenBank/DDBJ databases">
        <authorList>
            <consortium name="NCBI Genome Project"/>
        </authorList>
    </citation>
    <scope>NUCLEOTIDE SEQUENCE</scope>
    <source>
        <strain evidence="3">CBS 342.82</strain>
    </source>
</reference>
<dbReference type="AlphaFoldDB" id="A0A6J3LQL7"/>
<feature type="compositionally biased region" description="Basic and acidic residues" evidence="1">
    <location>
        <begin position="300"/>
        <end position="312"/>
    </location>
</feature>
<feature type="region of interest" description="Disordered" evidence="1">
    <location>
        <begin position="1"/>
        <end position="69"/>
    </location>
</feature>
<feature type="compositionally biased region" description="Polar residues" evidence="1">
    <location>
        <begin position="165"/>
        <end position="201"/>
    </location>
</feature>
<keyword evidence="2" id="KW-1185">Reference proteome</keyword>
<dbReference type="PANTHER" id="PTHR28186:SF1">
    <property type="entry name" value="MEIOTICALLY UP-REGULATED GENE 9 PROTEIN"/>
    <property type="match status" value="1"/>
</dbReference>
<dbReference type="Pfam" id="PF10295">
    <property type="entry name" value="DUF2406"/>
    <property type="match status" value="1"/>
</dbReference>
<evidence type="ECO:0000256" key="1">
    <source>
        <dbReference type="SAM" id="MobiDB-lite"/>
    </source>
</evidence>
<feature type="compositionally biased region" description="Polar residues" evidence="1">
    <location>
        <begin position="254"/>
        <end position="276"/>
    </location>
</feature>
<protein>
    <submittedName>
        <fullName evidence="3">Uncharacterized protein</fullName>
    </submittedName>
</protein>
<feature type="compositionally biased region" description="Basic and acidic residues" evidence="1">
    <location>
        <begin position="28"/>
        <end position="56"/>
    </location>
</feature>
<dbReference type="Proteomes" id="UP000504637">
    <property type="component" value="Unplaced"/>
</dbReference>
<dbReference type="RefSeq" id="XP_033455171.1">
    <property type="nucleotide sequence ID" value="XM_033608118.1"/>
</dbReference>
<feature type="compositionally biased region" description="Basic and acidic residues" evidence="1">
    <location>
        <begin position="112"/>
        <end position="132"/>
    </location>
</feature>
<reference evidence="3" key="1">
    <citation type="submission" date="2020-01" db="EMBL/GenBank/DDBJ databases">
        <authorList>
            <consortium name="DOE Joint Genome Institute"/>
            <person name="Haridas S."/>
            <person name="Albert R."/>
            <person name="Binder M."/>
            <person name="Bloem J."/>
            <person name="Labutti K."/>
            <person name="Salamov A."/>
            <person name="Andreopoulos B."/>
            <person name="Baker S.E."/>
            <person name="Barry K."/>
            <person name="Bills G."/>
            <person name="Bluhm B.H."/>
            <person name="Cannon C."/>
            <person name="Castanera R."/>
            <person name="Culley D.E."/>
            <person name="Daum C."/>
            <person name="Ezra D."/>
            <person name="Gonzalez J.B."/>
            <person name="Henrissat B."/>
            <person name="Kuo A."/>
            <person name="Liang C."/>
            <person name="Lipzen A."/>
            <person name="Lutzoni F."/>
            <person name="Magnuson J."/>
            <person name="Mondo S."/>
            <person name="Nolan M."/>
            <person name="Ohm R."/>
            <person name="Pangilinan J."/>
            <person name="Park H.-J."/>
            <person name="Ramirez L."/>
            <person name="Alfaro M."/>
            <person name="Sun H."/>
            <person name="Tritt A."/>
            <person name="Yoshinaga Y."/>
            <person name="Zwiers L.-H."/>
            <person name="Turgeon B.G."/>
            <person name="Goodwin S.B."/>
            <person name="Spatafora J.W."/>
            <person name="Crous P.W."/>
            <person name="Grigoriev I.V."/>
        </authorList>
    </citation>
    <scope>NUCLEOTIDE SEQUENCE</scope>
    <source>
        <strain evidence="3">CBS 342.82</strain>
    </source>
</reference>
<proteinExistence type="predicted"/>
<dbReference type="GeneID" id="54365917"/>
<dbReference type="OrthoDB" id="5330253at2759"/>